<feature type="domain" description="LRRCT" evidence="14">
    <location>
        <begin position="121"/>
        <end position="172"/>
    </location>
</feature>
<dbReference type="InterPro" id="IPR032675">
    <property type="entry name" value="LRR_dom_sf"/>
</dbReference>
<proteinExistence type="evidence at transcript level"/>
<dbReference type="PANTHER" id="PTHR22650">
    <property type="entry name" value="GLYCOPROTEIN IB BETA"/>
    <property type="match status" value="1"/>
</dbReference>
<dbReference type="GO" id="GO:0007596">
    <property type="term" value="P:blood coagulation"/>
    <property type="evidence" value="ECO:0007669"/>
    <property type="project" value="UniProtKB-KW"/>
</dbReference>
<accession>C1BIU0</accession>
<gene>
    <name evidence="15" type="primary">GPIX</name>
</gene>
<reference evidence="15" key="1">
    <citation type="submission" date="2009-03" db="EMBL/GenBank/DDBJ databases">
        <title>Osmerus mordax full-length cDNAs.</title>
        <authorList>
            <person name="von Schalburg K."/>
            <person name="Leong J."/>
            <person name="Cooper G."/>
            <person name="Davidson W.S."/>
            <person name="Koop B.F."/>
        </authorList>
    </citation>
    <scope>NUCLEOTIDE SEQUENCE</scope>
    <source>
        <tissue evidence="15">Brain</tissue>
    </source>
</reference>
<evidence type="ECO:0000259" key="13">
    <source>
        <dbReference type="SMART" id="SM00013"/>
    </source>
</evidence>
<feature type="compositionally biased region" description="Basic residues" evidence="11">
    <location>
        <begin position="224"/>
        <end position="237"/>
    </location>
</feature>
<dbReference type="SUPFAM" id="SSF52058">
    <property type="entry name" value="L domain-like"/>
    <property type="match status" value="1"/>
</dbReference>
<dbReference type="Gene3D" id="3.80.10.10">
    <property type="entry name" value="Ribonuclease Inhibitor"/>
    <property type="match status" value="1"/>
</dbReference>
<keyword evidence="7 12" id="KW-1133">Transmembrane helix</keyword>
<evidence type="ECO:0000256" key="7">
    <source>
        <dbReference type="ARBA" id="ARBA00022989"/>
    </source>
</evidence>
<dbReference type="InterPro" id="IPR052313">
    <property type="entry name" value="GPIb-IX-V_Complex"/>
</dbReference>
<dbReference type="SMART" id="SM00013">
    <property type="entry name" value="LRRNT"/>
    <property type="match status" value="1"/>
</dbReference>
<evidence type="ECO:0000313" key="15">
    <source>
        <dbReference type="EMBL" id="ACO08943.1"/>
    </source>
</evidence>
<keyword evidence="4" id="KW-0356">Hemostasis</keyword>
<evidence type="ECO:0000256" key="5">
    <source>
        <dbReference type="ARBA" id="ARBA00022729"/>
    </source>
</evidence>
<evidence type="ECO:0000256" key="2">
    <source>
        <dbReference type="ARBA" id="ARBA00022614"/>
    </source>
</evidence>
<organism evidence="15">
    <name type="scientific">Osmerus mordax</name>
    <name type="common">Rainbow smelt</name>
    <name type="synonym">Atherina mordax</name>
    <dbReference type="NCBI Taxonomy" id="8014"/>
    <lineage>
        <taxon>Eukaryota</taxon>
        <taxon>Metazoa</taxon>
        <taxon>Chordata</taxon>
        <taxon>Craniata</taxon>
        <taxon>Vertebrata</taxon>
        <taxon>Euteleostomi</taxon>
        <taxon>Actinopterygii</taxon>
        <taxon>Neopterygii</taxon>
        <taxon>Teleostei</taxon>
        <taxon>Stomiati</taxon>
        <taxon>Osmeriformes</taxon>
        <taxon>Osmeridae</taxon>
        <taxon>Osmerus</taxon>
    </lineage>
</organism>
<keyword evidence="9 12" id="KW-0472">Membrane</keyword>
<dbReference type="SMART" id="SM00082">
    <property type="entry name" value="LRRCT"/>
    <property type="match status" value="1"/>
</dbReference>
<evidence type="ECO:0000256" key="12">
    <source>
        <dbReference type="SAM" id="Phobius"/>
    </source>
</evidence>
<keyword evidence="10" id="KW-1015">Disulfide bond</keyword>
<dbReference type="InterPro" id="IPR000372">
    <property type="entry name" value="LRRNT"/>
</dbReference>
<feature type="domain" description="LRRNT" evidence="13">
    <location>
        <begin position="56"/>
        <end position="91"/>
    </location>
</feature>
<evidence type="ECO:0000256" key="8">
    <source>
        <dbReference type="ARBA" id="ARBA00023084"/>
    </source>
</evidence>
<dbReference type="GO" id="GO:0007155">
    <property type="term" value="P:cell adhesion"/>
    <property type="evidence" value="ECO:0007669"/>
    <property type="project" value="UniProtKB-KW"/>
</dbReference>
<dbReference type="AlphaFoldDB" id="C1BIU0"/>
<evidence type="ECO:0000256" key="1">
    <source>
        <dbReference type="ARBA" id="ARBA00004479"/>
    </source>
</evidence>
<dbReference type="InterPro" id="IPR000483">
    <property type="entry name" value="Cys-rich_flank_reg_C"/>
</dbReference>
<keyword evidence="6" id="KW-0130">Cell adhesion</keyword>
<evidence type="ECO:0000256" key="4">
    <source>
        <dbReference type="ARBA" id="ARBA00022696"/>
    </source>
</evidence>
<keyword evidence="3 12" id="KW-0812">Transmembrane</keyword>
<evidence type="ECO:0000256" key="9">
    <source>
        <dbReference type="ARBA" id="ARBA00023136"/>
    </source>
</evidence>
<evidence type="ECO:0000256" key="11">
    <source>
        <dbReference type="SAM" id="MobiDB-lite"/>
    </source>
</evidence>
<keyword evidence="8" id="KW-0094">Blood coagulation</keyword>
<evidence type="ECO:0000256" key="6">
    <source>
        <dbReference type="ARBA" id="ARBA00022889"/>
    </source>
</evidence>
<evidence type="ECO:0000259" key="14">
    <source>
        <dbReference type="SMART" id="SM00082"/>
    </source>
</evidence>
<comment type="subcellular location">
    <subcellularLocation>
        <location evidence="1">Membrane</location>
        <topology evidence="1">Single-pass type I membrane protein</topology>
    </subcellularLocation>
</comment>
<keyword evidence="2" id="KW-0433">Leucine-rich repeat</keyword>
<dbReference type="GO" id="GO:0016020">
    <property type="term" value="C:membrane"/>
    <property type="evidence" value="ECO:0007669"/>
    <property type="project" value="UniProtKB-SubCell"/>
</dbReference>
<dbReference type="PANTHER" id="PTHR22650:SF6">
    <property type="entry name" value="PLATELET GLYCOPROTEIN IX"/>
    <property type="match status" value="1"/>
</dbReference>
<sequence>MDACECLKKTRRIAQIDLWTGDLQKKGFQRWLDTKSMLLGSCLVILLLLDTSSAQTVPKPCHCSAQVSGLQVNCSSLGLIEVPPLPTDTTELHLQDNQFTTVPPGHFDRLPLLRRVTLSGNPFHCDCGIQYLRVWLQRNRAAVFRVPTCVSPRAVAHTAITALSDAHFSSCGQQRCTGGLYNSLVGVMLCGLIALLLWGLRLAKHSTFTLEIDKPHAGFEAHSLHSHRPKHRRRRRSMLSESSGTSVNITCIDDLDRARINMELLPQIMNSLHENNIKIKAT</sequence>
<evidence type="ECO:0000256" key="3">
    <source>
        <dbReference type="ARBA" id="ARBA00022692"/>
    </source>
</evidence>
<evidence type="ECO:0000256" key="10">
    <source>
        <dbReference type="ARBA" id="ARBA00023157"/>
    </source>
</evidence>
<protein>
    <submittedName>
        <fullName evidence="15">Platelet glycoprotein IX</fullName>
    </submittedName>
</protein>
<dbReference type="EMBL" id="BT074519">
    <property type="protein sequence ID" value="ACO08943.1"/>
    <property type="molecule type" value="mRNA"/>
</dbReference>
<feature type="region of interest" description="Disordered" evidence="11">
    <location>
        <begin position="221"/>
        <end position="242"/>
    </location>
</feature>
<name>C1BIU0_OSMMO</name>
<keyword evidence="5" id="KW-0732">Signal</keyword>
<feature type="transmembrane region" description="Helical" evidence="12">
    <location>
        <begin position="180"/>
        <end position="200"/>
    </location>
</feature>